<dbReference type="Pfam" id="PF11167">
    <property type="entry name" value="DUF2953"/>
    <property type="match status" value="1"/>
</dbReference>
<keyword evidence="3" id="KW-1185">Reference proteome</keyword>
<keyword evidence="1" id="KW-0812">Transmembrane</keyword>
<dbReference type="EMBL" id="JAGGKP010000001">
    <property type="protein sequence ID" value="MBP1935716.1"/>
    <property type="molecule type" value="Genomic_DNA"/>
</dbReference>
<dbReference type="Proteomes" id="UP001519273">
    <property type="component" value="Unassembled WGS sequence"/>
</dbReference>
<keyword evidence="1" id="KW-0472">Membrane</keyword>
<evidence type="ECO:0000313" key="2">
    <source>
        <dbReference type="EMBL" id="MBP1935716.1"/>
    </source>
</evidence>
<evidence type="ECO:0000256" key="1">
    <source>
        <dbReference type="SAM" id="Phobius"/>
    </source>
</evidence>
<organism evidence="2 3">
    <name type="scientific">Paenibacillus sediminis</name>
    <dbReference type="NCBI Taxonomy" id="664909"/>
    <lineage>
        <taxon>Bacteria</taxon>
        <taxon>Bacillati</taxon>
        <taxon>Bacillota</taxon>
        <taxon>Bacilli</taxon>
        <taxon>Bacillales</taxon>
        <taxon>Paenibacillaceae</taxon>
        <taxon>Paenibacillus</taxon>
    </lineage>
</organism>
<feature type="transmembrane region" description="Helical" evidence="1">
    <location>
        <begin position="6"/>
        <end position="26"/>
    </location>
</feature>
<reference evidence="2 3" key="1">
    <citation type="submission" date="2021-03" db="EMBL/GenBank/DDBJ databases">
        <title>Genomic Encyclopedia of Type Strains, Phase IV (KMG-IV): sequencing the most valuable type-strain genomes for metagenomic binning, comparative biology and taxonomic classification.</title>
        <authorList>
            <person name="Goeker M."/>
        </authorList>
    </citation>
    <scope>NUCLEOTIDE SEQUENCE [LARGE SCALE GENOMIC DNA]</scope>
    <source>
        <strain evidence="2 3">DSM 23491</strain>
    </source>
</reference>
<name>A0ABS4GZL4_9BACL</name>
<dbReference type="RefSeq" id="WP_209845201.1">
    <property type="nucleotide sequence ID" value="NZ_CBCRVE010000001.1"/>
</dbReference>
<sequence>MWIWLGVIAGLLILIVVLVLLSNIHIRLQLSKLNHNDKIMIEVRAIYGIIKYKYEIPFIVFKDYKSGFIVENEQSNNMMKDQTSEKKQNINKQKIQLMVEQFKKILKNTDRFLSWFNQTLSHVKVTKLTWSTRVGLEGAAETATIAGLLWGLKAALVGYMSYRVRLLKTPELQVVPLFHDKPQFSTEIVCIAKISCGYAIYAGLVLIVRVLKVKGGVKQWQNILFKA</sequence>
<comment type="caution">
    <text evidence="2">The sequence shown here is derived from an EMBL/GenBank/DDBJ whole genome shotgun (WGS) entry which is preliminary data.</text>
</comment>
<proteinExistence type="predicted"/>
<dbReference type="InterPro" id="IPR021338">
    <property type="entry name" value="DUF2953"/>
</dbReference>
<evidence type="ECO:0000313" key="3">
    <source>
        <dbReference type="Proteomes" id="UP001519273"/>
    </source>
</evidence>
<accession>A0ABS4GZL4</accession>
<protein>
    <recommendedName>
        <fullName evidence="4">DUF2953 domain-containing protein</fullName>
    </recommendedName>
</protein>
<evidence type="ECO:0008006" key="4">
    <source>
        <dbReference type="Google" id="ProtNLM"/>
    </source>
</evidence>
<keyword evidence="1" id="KW-1133">Transmembrane helix</keyword>
<gene>
    <name evidence="2" type="ORF">J2Z20_000577</name>
</gene>